<evidence type="ECO:0000256" key="2">
    <source>
        <dbReference type="ARBA" id="ARBA00010617"/>
    </source>
</evidence>
<evidence type="ECO:0000256" key="7">
    <source>
        <dbReference type="ARBA" id="ARBA00023033"/>
    </source>
</evidence>
<dbReference type="InterPro" id="IPR017972">
    <property type="entry name" value="Cyt_P450_CS"/>
</dbReference>
<dbReference type="AlphaFoldDB" id="A0A067MVC2"/>
<keyword evidence="6 8" id="KW-0408">Iron</keyword>
<keyword evidence="12" id="KW-1185">Reference proteome</keyword>
<keyword evidence="3 8" id="KW-0349">Heme</keyword>
<dbReference type="PANTHER" id="PTHR24287">
    <property type="entry name" value="P450, PUTATIVE (EUROFUNG)-RELATED"/>
    <property type="match status" value="1"/>
</dbReference>
<dbReference type="GO" id="GO:0005506">
    <property type="term" value="F:iron ion binding"/>
    <property type="evidence" value="ECO:0007669"/>
    <property type="project" value="InterPro"/>
</dbReference>
<keyword evidence="7 9" id="KW-0503">Monooxygenase</keyword>
<dbReference type="PRINTS" id="PR00385">
    <property type="entry name" value="P450"/>
</dbReference>
<dbReference type="InterPro" id="IPR036396">
    <property type="entry name" value="Cyt_P450_sf"/>
</dbReference>
<evidence type="ECO:0008006" key="13">
    <source>
        <dbReference type="Google" id="ProtNLM"/>
    </source>
</evidence>
<evidence type="ECO:0000256" key="6">
    <source>
        <dbReference type="ARBA" id="ARBA00023004"/>
    </source>
</evidence>
<keyword evidence="10" id="KW-0812">Transmembrane</keyword>
<evidence type="ECO:0000256" key="3">
    <source>
        <dbReference type="ARBA" id="ARBA00022617"/>
    </source>
</evidence>
<dbReference type="Proteomes" id="UP000027195">
    <property type="component" value="Unassembled WGS sequence"/>
</dbReference>
<evidence type="ECO:0000256" key="9">
    <source>
        <dbReference type="RuleBase" id="RU000461"/>
    </source>
</evidence>
<evidence type="ECO:0000256" key="4">
    <source>
        <dbReference type="ARBA" id="ARBA00022723"/>
    </source>
</evidence>
<sequence>MKTSKGDAIFSPGVLFLLEILPSLIIPPLALHAVVTLKISPDLPVTLRGLLYLSSPLIYAFAYHTFQSIVNAREARRLGAIPVPLAQGKLPGSIDLLRSFEKDEIEEYCGTPSERLTREYGKIVAIKLLWTNKRVITVEPEHIKSILATDFPNFIKGPTFIKAAESMLGQGVFNSDGDMWKFHRSITRPFFTRDRISDFENFDRHAGAVIEKMKANFDAGAAIDYQDMVARFTLDSAAEFLFGISVDSVASAPLPVPADGITSLASADTNNLVKDFAKAFAETQLHICSRHRLGPLWPLLEFFGDKTAKNMSTLYAFVDPIVKKALQNKRAKKVDAAVGVEETLLAHLVQQTDDAAIIRSELLNILIAGRDTTASTLTFATYALAMYPNILQKLRQEILDTVGTQRQPTFEDVRQMKYLRAVINETLRLFPPVPNDVREAANSTTLATPNGPKFYIPAGSVVMYSVLLMHRDPELWGPDSFEFDPERWIDSRVQQYLVPNPFIFLPFNAGPRICLGQFAYNEVSFFLIRLLQNFDRITLAPEAQPPGSLPPSSWASGGGRRAIERVWPKSHLTLYAEGGLWLRMSSVGDHAAPL</sequence>
<keyword evidence="10" id="KW-1133">Transmembrane helix</keyword>
<dbReference type="GO" id="GO:0020037">
    <property type="term" value="F:heme binding"/>
    <property type="evidence" value="ECO:0007669"/>
    <property type="project" value="InterPro"/>
</dbReference>
<dbReference type="InterPro" id="IPR001128">
    <property type="entry name" value="Cyt_P450"/>
</dbReference>
<evidence type="ECO:0000313" key="11">
    <source>
        <dbReference type="EMBL" id="KDQ19554.1"/>
    </source>
</evidence>
<dbReference type="SUPFAM" id="SSF48264">
    <property type="entry name" value="Cytochrome P450"/>
    <property type="match status" value="1"/>
</dbReference>
<evidence type="ECO:0000256" key="5">
    <source>
        <dbReference type="ARBA" id="ARBA00023002"/>
    </source>
</evidence>
<dbReference type="PANTHER" id="PTHR24287:SF1">
    <property type="entry name" value="P450, PUTATIVE (EUROFUNG)-RELATED"/>
    <property type="match status" value="1"/>
</dbReference>
<dbReference type="OrthoDB" id="1470350at2759"/>
<dbReference type="CDD" id="cd11063">
    <property type="entry name" value="CYP52"/>
    <property type="match status" value="1"/>
</dbReference>
<comment type="cofactor">
    <cofactor evidence="1 8">
        <name>heme</name>
        <dbReference type="ChEBI" id="CHEBI:30413"/>
    </cofactor>
</comment>
<gene>
    <name evidence="11" type="ORF">BOTBODRAFT_28130</name>
</gene>
<protein>
    <recommendedName>
        <fullName evidence="13">Cytochrome P450</fullName>
    </recommendedName>
</protein>
<dbReference type="GO" id="GO:0016705">
    <property type="term" value="F:oxidoreductase activity, acting on paired donors, with incorporation or reduction of molecular oxygen"/>
    <property type="evidence" value="ECO:0007669"/>
    <property type="project" value="InterPro"/>
</dbReference>
<dbReference type="InterPro" id="IPR002401">
    <property type="entry name" value="Cyt_P450_E_grp-I"/>
</dbReference>
<organism evidence="11 12">
    <name type="scientific">Botryobasidium botryosum (strain FD-172 SS1)</name>
    <dbReference type="NCBI Taxonomy" id="930990"/>
    <lineage>
        <taxon>Eukaryota</taxon>
        <taxon>Fungi</taxon>
        <taxon>Dikarya</taxon>
        <taxon>Basidiomycota</taxon>
        <taxon>Agaricomycotina</taxon>
        <taxon>Agaricomycetes</taxon>
        <taxon>Cantharellales</taxon>
        <taxon>Botryobasidiaceae</taxon>
        <taxon>Botryobasidium</taxon>
    </lineage>
</organism>
<feature type="binding site" description="axial binding residue" evidence="8">
    <location>
        <position position="514"/>
    </location>
    <ligand>
        <name>heme</name>
        <dbReference type="ChEBI" id="CHEBI:30413"/>
    </ligand>
    <ligandPart>
        <name>Fe</name>
        <dbReference type="ChEBI" id="CHEBI:18248"/>
    </ligandPart>
</feature>
<dbReference type="InParanoid" id="A0A067MVC2"/>
<dbReference type="HOGENOM" id="CLU_001570_27_0_1"/>
<dbReference type="GO" id="GO:0004497">
    <property type="term" value="F:monooxygenase activity"/>
    <property type="evidence" value="ECO:0007669"/>
    <property type="project" value="UniProtKB-KW"/>
</dbReference>
<evidence type="ECO:0000256" key="10">
    <source>
        <dbReference type="SAM" id="Phobius"/>
    </source>
</evidence>
<reference evidence="12" key="1">
    <citation type="journal article" date="2014" name="Proc. Natl. Acad. Sci. U.S.A.">
        <title>Extensive sampling of basidiomycete genomes demonstrates inadequacy of the white-rot/brown-rot paradigm for wood decay fungi.</title>
        <authorList>
            <person name="Riley R."/>
            <person name="Salamov A.A."/>
            <person name="Brown D.W."/>
            <person name="Nagy L.G."/>
            <person name="Floudas D."/>
            <person name="Held B.W."/>
            <person name="Levasseur A."/>
            <person name="Lombard V."/>
            <person name="Morin E."/>
            <person name="Otillar R."/>
            <person name="Lindquist E.A."/>
            <person name="Sun H."/>
            <person name="LaButti K.M."/>
            <person name="Schmutz J."/>
            <person name="Jabbour D."/>
            <person name="Luo H."/>
            <person name="Baker S.E."/>
            <person name="Pisabarro A.G."/>
            <person name="Walton J.D."/>
            <person name="Blanchette R.A."/>
            <person name="Henrissat B."/>
            <person name="Martin F."/>
            <person name="Cullen D."/>
            <person name="Hibbett D.S."/>
            <person name="Grigoriev I.V."/>
        </authorList>
    </citation>
    <scope>NUCLEOTIDE SEQUENCE [LARGE SCALE GENOMIC DNA]</scope>
    <source>
        <strain evidence="12">FD-172 SS1</strain>
    </source>
</reference>
<dbReference type="PROSITE" id="PS00086">
    <property type="entry name" value="CYTOCHROME_P450"/>
    <property type="match status" value="1"/>
</dbReference>
<comment type="similarity">
    <text evidence="2 9">Belongs to the cytochrome P450 family.</text>
</comment>
<feature type="transmembrane region" description="Helical" evidence="10">
    <location>
        <begin position="14"/>
        <end position="37"/>
    </location>
</feature>
<name>A0A067MVC2_BOTB1</name>
<dbReference type="STRING" id="930990.A0A067MVC2"/>
<keyword evidence="10" id="KW-0472">Membrane</keyword>
<proteinExistence type="inferred from homology"/>
<dbReference type="InterPro" id="IPR047146">
    <property type="entry name" value="Cyt_P450_E_CYP52_fungi"/>
</dbReference>
<accession>A0A067MVC2</accession>
<evidence type="ECO:0000256" key="1">
    <source>
        <dbReference type="ARBA" id="ARBA00001971"/>
    </source>
</evidence>
<dbReference type="Gene3D" id="1.10.630.10">
    <property type="entry name" value="Cytochrome P450"/>
    <property type="match status" value="1"/>
</dbReference>
<dbReference type="Pfam" id="PF00067">
    <property type="entry name" value="p450"/>
    <property type="match status" value="1"/>
</dbReference>
<keyword evidence="4 8" id="KW-0479">Metal-binding</keyword>
<dbReference type="PRINTS" id="PR00463">
    <property type="entry name" value="EP450I"/>
</dbReference>
<evidence type="ECO:0000313" key="12">
    <source>
        <dbReference type="Proteomes" id="UP000027195"/>
    </source>
</evidence>
<dbReference type="EMBL" id="KL198019">
    <property type="protein sequence ID" value="KDQ19554.1"/>
    <property type="molecule type" value="Genomic_DNA"/>
</dbReference>
<keyword evidence="5 9" id="KW-0560">Oxidoreductase</keyword>
<evidence type="ECO:0000256" key="8">
    <source>
        <dbReference type="PIRSR" id="PIRSR602401-1"/>
    </source>
</evidence>